<name>A0ABQ5KR26_9EUKA</name>
<dbReference type="Proteomes" id="UP001057375">
    <property type="component" value="Unassembled WGS sequence"/>
</dbReference>
<keyword evidence="3" id="KW-1185">Reference proteome</keyword>
<feature type="region of interest" description="Disordered" evidence="1">
    <location>
        <begin position="203"/>
        <end position="222"/>
    </location>
</feature>
<feature type="compositionally biased region" description="Basic residues" evidence="1">
    <location>
        <begin position="330"/>
        <end position="348"/>
    </location>
</feature>
<sequence length="653" mass="72836">MGDQFYYIHPAFSDSTSSKHISLDLFGKSSDKEYSLQIKLEGDEDDGHKSHLTFPPDSTYPDSSSLLVTSHMIPTSKPESTTPTVPLLSHSDGLLQEMVPCYSPSPDHLLRSHLSSQILMQEDKEGGETYNPLDFGSVISSGLLLDDTHSIIGKRRTVSSPILSTEDTSIDGIIRKTLRGSSSTPEPNHPSTLYEAADIHSLTDPSKEKPKDPEQITSTNDNILKLPFSARRVHNLLDSTPPQTHLTSSRILTPMNAVPKVLPWISVSPHEAWVVEHQKIMGHEKKMEQESSLKERHERKKFRFDSELRDDEEYEGDDDDEYKPPERVGRMPKPKKHMSPTSKRSSKHSSRERSLSHVSSSSSSSTSSSAAGIILDHLLEPPFAISKKTVDSLPFNRRPMSTVLNVVKSIGLGISVGATDISKRGVASDNKRMGLTELGAVLFLQSLDDGTDYSEEDEDRSHISSDRHGITLHSNGNIILTHLLLSYGLLAGISSMLKRSLSHLQNVVLSVASEHQMAKPISFSCASFSETSVEGISEGDFSRGWLGKRKNVSHIQRSIPISLEESIRSEIEGEIRKREIERGKVRKRYLEGKKVPQKMYMFPSYGSITSSFKSTIQIILTYWIELSEKRYLEPESINEQAVKTCLTKFKDQG</sequence>
<comment type="caution">
    <text evidence="2">The sequence shown here is derived from an EMBL/GenBank/DDBJ whole genome shotgun (WGS) entry which is preliminary data.</text>
</comment>
<feature type="compositionally biased region" description="Basic and acidic residues" evidence="1">
    <location>
        <begin position="205"/>
        <end position="214"/>
    </location>
</feature>
<feature type="compositionally biased region" description="Acidic residues" evidence="1">
    <location>
        <begin position="308"/>
        <end position="321"/>
    </location>
</feature>
<feature type="region of interest" description="Disordered" evidence="1">
    <location>
        <begin position="307"/>
        <end position="368"/>
    </location>
</feature>
<evidence type="ECO:0000256" key="1">
    <source>
        <dbReference type="SAM" id="MobiDB-lite"/>
    </source>
</evidence>
<reference evidence="2" key="1">
    <citation type="submission" date="2022-03" db="EMBL/GenBank/DDBJ databases">
        <title>Draft genome sequence of Aduncisulcus paluster, a free-living microaerophilic Fornicata.</title>
        <authorList>
            <person name="Yuyama I."/>
            <person name="Kume K."/>
            <person name="Tamura T."/>
            <person name="Inagaki Y."/>
            <person name="Hashimoto T."/>
        </authorList>
    </citation>
    <scope>NUCLEOTIDE SEQUENCE</scope>
    <source>
        <strain evidence="2">NY0171</strain>
    </source>
</reference>
<feature type="compositionally biased region" description="Low complexity" evidence="1">
    <location>
        <begin position="356"/>
        <end position="368"/>
    </location>
</feature>
<gene>
    <name evidence="2" type="ORF">ADUPG1_008185</name>
</gene>
<evidence type="ECO:0000313" key="3">
    <source>
        <dbReference type="Proteomes" id="UP001057375"/>
    </source>
</evidence>
<protein>
    <submittedName>
        <fullName evidence="2">Uncharacterized protein</fullName>
    </submittedName>
</protein>
<dbReference type="EMBL" id="BQXS01010884">
    <property type="protein sequence ID" value="GKT34922.1"/>
    <property type="molecule type" value="Genomic_DNA"/>
</dbReference>
<proteinExistence type="predicted"/>
<organism evidence="2 3">
    <name type="scientific">Aduncisulcus paluster</name>
    <dbReference type="NCBI Taxonomy" id="2918883"/>
    <lineage>
        <taxon>Eukaryota</taxon>
        <taxon>Metamonada</taxon>
        <taxon>Carpediemonas-like organisms</taxon>
        <taxon>Aduncisulcus</taxon>
    </lineage>
</organism>
<evidence type="ECO:0000313" key="2">
    <source>
        <dbReference type="EMBL" id="GKT34922.1"/>
    </source>
</evidence>
<accession>A0ABQ5KR26</accession>